<reference evidence="1" key="1">
    <citation type="submission" date="2019-08" db="EMBL/GenBank/DDBJ databases">
        <authorList>
            <person name="Kucharzyk K."/>
            <person name="Murdoch R.W."/>
            <person name="Higgins S."/>
            <person name="Loffler F."/>
        </authorList>
    </citation>
    <scope>NUCLEOTIDE SEQUENCE</scope>
</reference>
<evidence type="ECO:0000313" key="1">
    <source>
        <dbReference type="EMBL" id="MPN31699.1"/>
    </source>
</evidence>
<comment type="caution">
    <text evidence="1">The sequence shown here is derived from an EMBL/GenBank/DDBJ whole genome shotgun (WGS) entry which is preliminary data.</text>
</comment>
<protein>
    <recommendedName>
        <fullName evidence="2">Apea-like HEPN domain-containing protein</fullName>
    </recommendedName>
</protein>
<dbReference type="AlphaFoldDB" id="A0A645H140"/>
<accession>A0A645H140</accession>
<sequence length="174" mass="20683">MIDKDFVFSRIGMALISAQRVEFITNQLVSHLRVFDKDIYGITGEQFLAESQKANFARITLGNIFKLLKLNSNLVIEDELNEYLDKRNTLVHSFWRNYLVTISEEQTKKAIDFCYDFGKQSERIESFFKGFIFFLALRHVEDITKISDELKIWKEDFNYFLTTIREKRLKEKVL</sequence>
<name>A0A645H140_9ZZZZ</name>
<dbReference type="EMBL" id="VSSQ01083347">
    <property type="protein sequence ID" value="MPN31699.1"/>
    <property type="molecule type" value="Genomic_DNA"/>
</dbReference>
<evidence type="ECO:0008006" key="2">
    <source>
        <dbReference type="Google" id="ProtNLM"/>
    </source>
</evidence>
<organism evidence="1">
    <name type="scientific">bioreactor metagenome</name>
    <dbReference type="NCBI Taxonomy" id="1076179"/>
    <lineage>
        <taxon>unclassified sequences</taxon>
        <taxon>metagenomes</taxon>
        <taxon>ecological metagenomes</taxon>
    </lineage>
</organism>
<gene>
    <name evidence="1" type="ORF">SDC9_179173</name>
</gene>
<proteinExistence type="predicted"/>